<accession>A0A2G0CBM1</accession>
<feature type="active site" evidence="8">
    <location>
        <position position="208"/>
    </location>
</feature>
<dbReference type="AlphaFoldDB" id="A0A2G0CBM1"/>
<evidence type="ECO:0000313" key="10">
    <source>
        <dbReference type="Proteomes" id="UP000226437"/>
    </source>
</evidence>
<sequence length="235" mass="25734">MKFGVIVFPGSNCDDDMVHVLGTVLGRETVKLWHKEESLGDLTTDDCIIVPGGFSYGDYVRAGAVARFSPIMKSVIDFANRGGYVFGICNGFQILCEAGLLPGALLRNREQKFIAKNVYIRAETDNAPTNRQLSPGQVLRIPVAHAEGRYYADEDTIFRLNQNDQILFRYCDGAGEVNLESNYNGSIGNIAGICNENRNVIGMMPHPERASEELLGNRDGLIIFQSLAKAVAAAN</sequence>
<dbReference type="PROSITE" id="PS51273">
    <property type="entry name" value="GATASE_TYPE_1"/>
    <property type="match status" value="1"/>
</dbReference>
<dbReference type="EC" id="6.3.5.3" evidence="8"/>
<keyword evidence="5 8" id="KW-0378">Hydrolase</keyword>
<dbReference type="InterPro" id="IPR010075">
    <property type="entry name" value="PRibForGlyAmidine_synth_PurQ"/>
</dbReference>
<dbReference type="GO" id="GO:0005737">
    <property type="term" value="C:cytoplasm"/>
    <property type="evidence" value="ECO:0007669"/>
    <property type="project" value="UniProtKB-SubCell"/>
</dbReference>
<comment type="catalytic activity">
    <reaction evidence="8">
        <text>N(2)-formyl-N(1)-(5-phospho-beta-D-ribosyl)glycinamide + L-glutamine + ATP + H2O = 2-formamido-N(1)-(5-O-phospho-beta-D-ribosyl)acetamidine + L-glutamate + ADP + phosphate + H(+)</text>
        <dbReference type="Rhea" id="RHEA:17129"/>
        <dbReference type="ChEBI" id="CHEBI:15377"/>
        <dbReference type="ChEBI" id="CHEBI:15378"/>
        <dbReference type="ChEBI" id="CHEBI:29985"/>
        <dbReference type="ChEBI" id="CHEBI:30616"/>
        <dbReference type="ChEBI" id="CHEBI:43474"/>
        <dbReference type="ChEBI" id="CHEBI:58359"/>
        <dbReference type="ChEBI" id="CHEBI:147286"/>
        <dbReference type="ChEBI" id="CHEBI:147287"/>
        <dbReference type="ChEBI" id="CHEBI:456216"/>
        <dbReference type="EC" id="6.3.5.3"/>
    </reaction>
</comment>
<dbReference type="HAMAP" id="MF_00421">
    <property type="entry name" value="PurQ"/>
    <property type="match status" value="1"/>
</dbReference>
<evidence type="ECO:0000256" key="6">
    <source>
        <dbReference type="ARBA" id="ARBA00022840"/>
    </source>
</evidence>
<evidence type="ECO:0000256" key="3">
    <source>
        <dbReference type="ARBA" id="ARBA00022741"/>
    </source>
</evidence>
<dbReference type="OrthoDB" id="9804441at2"/>
<dbReference type="Gene3D" id="3.40.50.880">
    <property type="match status" value="1"/>
</dbReference>
<dbReference type="CDD" id="cd01740">
    <property type="entry name" value="GATase1_FGAR_AT"/>
    <property type="match status" value="1"/>
</dbReference>
<organism evidence="9 10">
    <name type="scientific">Neolewinella marina</name>
    <dbReference type="NCBI Taxonomy" id="438751"/>
    <lineage>
        <taxon>Bacteria</taxon>
        <taxon>Pseudomonadati</taxon>
        <taxon>Bacteroidota</taxon>
        <taxon>Saprospiria</taxon>
        <taxon>Saprospirales</taxon>
        <taxon>Lewinellaceae</taxon>
        <taxon>Neolewinella</taxon>
    </lineage>
</organism>
<protein>
    <recommendedName>
        <fullName evidence="8">Phosphoribosylformylglycinamidine synthase subunit PurQ</fullName>
        <shortName evidence="8">FGAM synthase</shortName>
        <ecNumber evidence="8">6.3.5.3</ecNumber>
    </recommendedName>
    <alternativeName>
        <fullName evidence="8">Formylglycinamide ribonucleotide amidotransferase subunit I</fullName>
        <shortName evidence="8">FGAR amidotransferase I</shortName>
        <shortName evidence="8">FGAR-AT I</shortName>
    </alternativeName>
    <alternativeName>
        <fullName evidence="8">Glutaminase PurQ</fullName>
        <ecNumber evidence="8">3.5.1.2</ecNumber>
    </alternativeName>
    <alternativeName>
        <fullName evidence="8">Phosphoribosylformylglycinamidine synthase subunit I</fullName>
    </alternativeName>
</protein>
<reference evidence="9 10" key="1">
    <citation type="submission" date="2017-10" db="EMBL/GenBank/DDBJ databases">
        <title>The draft genome sequence of Lewinella marina KCTC 32374.</title>
        <authorList>
            <person name="Wang K."/>
        </authorList>
    </citation>
    <scope>NUCLEOTIDE SEQUENCE [LARGE SCALE GENOMIC DNA]</scope>
    <source>
        <strain evidence="9 10">MKG-38</strain>
    </source>
</reference>
<keyword evidence="10" id="KW-1185">Reference proteome</keyword>
<dbReference type="PIRSF" id="PIRSF001586">
    <property type="entry name" value="FGAM_synth_I"/>
    <property type="match status" value="1"/>
</dbReference>
<comment type="caution">
    <text evidence="9">The sequence shown here is derived from an EMBL/GenBank/DDBJ whole genome shotgun (WGS) entry which is preliminary data.</text>
</comment>
<dbReference type="EC" id="3.5.1.2" evidence="8"/>
<dbReference type="PANTHER" id="PTHR47552">
    <property type="entry name" value="PHOSPHORIBOSYLFORMYLGLYCINAMIDINE SYNTHASE SUBUNIT PURQ"/>
    <property type="match status" value="1"/>
</dbReference>
<dbReference type="GO" id="GO:0005524">
    <property type="term" value="F:ATP binding"/>
    <property type="evidence" value="ECO:0007669"/>
    <property type="project" value="UniProtKB-KW"/>
</dbReference>
<dbReference type="SMART" id="SM01211">
    <property type="entry name" value="GATase_5"/>
    <property type="match status" value="1"/>
</dbReference>
<dbReference type="GO" id="GO:0006189">
    <property type="term" value="P:'de novo' IMP biosynthetic process"/>
    <property type="evidence" value="ECO:0007669"/>
    <property type="project" value="UniProtKB-UniRule"/>
</dbReference>
<keyword evidence="6 8" id="KW-0067">ATP-binding</keyword>
<dbReference type="SUPFAM" id="SSF52317">
    <property type="entry name" value="Class I glutamine amidotransferase-like"/>
    <property type="match status" value="1"/>
</dbReference>
<evidence type="ECO:0000256" key="7">
    <source>
        <dbReference type="ARBA" id="ARBA00022962"/>
    </source>
</evidence>
<dbReference type="EMBL" id="PDLO01000009">
    <property type="protein sequence ID" value="PHK97355.1"/>
    <property type="molecule type" value="Genomic_DNA"/>
</dbReference>
<keyword evidence="1 8" id="KW-0963">Cytoplasm</keyword>
<dbReference type="NCBIfam" id="TIGR01737">
    <property type="entry name" value="FGAM_synth_I"/>
    <property type="match status" value="1"/>
</dbReference>
<comment type="function">
    <text evidence="8">Part of the phosphoribosylformylglycinamidine synthase complex involved in the purines biosynthetic pathway. Catalyzes the ATP-dependent conversion of formylglycinamide ribonucleotide (FGAR) and glutamine to yield formylglycinamidine ribonucleotide (FGAM) and glutamate. The FGAM synthase complex is composed of three subunits. PurQ produces an ammonia molecule by converting glutamine to glutamate. PurL transfers the ammonia molecule to FGAR to form FGAM in an ATP-dependent manner. PurS interacts with PurQ and PurL and is thought to assist in the transfer of the ammonia molecule from PurQ to PurL.</text>
</comment>
<comment type="pathway">
    <text evidence="8">Purine metabolism; IMP biosynthesis via de novo pathway; 5-amino-1-(5-phospho-D-ribosyl)imidazole from N(2)-formyl-N(1)-(5-phospho-D-ribosyl)glycinamide: step 1/2.</text>
</comment>
<name>A0A2G0CBM1_9BACT</name>
<evidence type="ECO:0000256" key="1">
    <source>
        <dbReference type="ARBA" id="ARBA00022490"/>
    </source>
</evidence>
<evidence type="ECO:0000256" key="5">
    <source>
        <dbReference type="ARBA" id="ARBA00022801"/>
    </source>
</evidence>
<keyword evidence="2 8" id="KW-0436">Ligase</keyword>
<dbReference type="GO" id="GO:0004642">
    <property type="term" value="F:phosphoribosylformylglycinamidine synthase activity"/>
    <property type="evidence" value="ECO:0007669"/>
    <property type="project" value="UniProtKB-UniRule"/>
</dbReference>
<comment type="catalytic activity">
    <reaction evidence="8">
        <text>L-glutamine + H2O = L-glutamate + NH4(+)</text>
        <dbReference type="Rhea" id="RHEA:15889"/>
        <dbReference type="ChEBI" id="CHEBI:15377"/>
        <dbReference type="ChEBI" id="CHEBI:28938"/>
        <dbReference type="ChEBI" id="CHEBI:29985"/>
        <dbReference type="ChEBI" id="CHEBI:58359"/>
        <dbReference type="EC" id="3.5.1.2"/>
    </reaction>
</comment>
<keyword evidence="7 8" id="KW-0315">Glutamine amidotransferase</keyword>
<proteinExistence type="inferred from homology"/>
<dbReference type="Pfam" id="PF13507">
    <property type="entry name" value="GATase_5"/>
    <property type="match status" value="1"/>
</dbReference>
<dbReference type="UniPathway" id="UPA00074">
    <property type="reaction ID" value="UER00128"/>
</dbReference>
<gene>
    <name evidence="8" type="primary">purQ</name>
    <name evidence="9" type="ORF">CGL56_16245</name>
</gene>
<evidence type="ECO:0000256" key="4">
    <source>
        <dbReference type="ARBA" id="ARBA00022755"/>
    </source>
</evidence>
<dbReference type="InterPro" id="IPR029062">
    <property type="entry name" value="Class_I_gatase-like"/>
</dbReference>
<feature type="active site" description="Nucleophile" evidence="8">
    <location>
        <position position="89"/>
    </location>
</feature>
<evidence type="ECO:0000313" key="9">
    <source>
        <dbReference type="EMBL" id="PHK97355.1"/>
    </source>
</evidence>
<dbReference type="RefSeq" id="WP_099107639.1">
    <property type="nucleotide sequence ID" value="NZ_JAATJF010000003.1"/>
</dbReference>
<keyword evidence="4 8" id="KW-0658">Purine biosynthesis</keyword>
<dbReference type="PANTHER" id="PTHR47552:SF1">
    <property type="entry name" value="PHOSPHORIBOSYLFORMYLGLYCINAMIDINE SYNTHASE SUBUNIT PURQ"/>
    <property type="match status" value="1"/>
</dbReference>
<comment type="subcellular location">
    <subcellularLocation>
        <location evidence="8">Cytoplasm</location>
    </subcellularLocation>
</comment>
<evidence type="ECO:0000256" key="2">
    <source>
        <dbReference type="ARBA" id="ARBA00022598"/>
    </source>
</evidence>
<dbReference type="Proteomes" id="UP000226437">
    <property type="component" value="Unassembled WGS sequence"/>
</dbReference>
<dbReference type="GO" id="GO:0004359">
    <property type="term" value="F:glutaminase activity"/>
    <property type="evidence" value="ECO:0007669"/>
    <property type="project" value="UniProtKB-EC"/>
</dbReference>
<dbReference type="NCBIfam" id="NF002957">
    <property type="entry name" value="PRK03619.1"/>
    <property type="match status" value="1"/>
</dbReference>
<comment type="subunit">
    <text evidence="8">Part of the FGAM synthase complex composed of 1 PurL, 1 PurQ and 2 PurS subunits.</text>
</comment>
<keyword evidence="3 8" id="KW-0547">Nucleotide-binding</keyword>
<feature type="active site" evidence="8">
    <location>
        <position position="206"/>
    </location>
</feature>
<evidence type="ECO:0000256" key="8">
    <source>
        <dbReference type="HAMAP-Rule" id="MF_00421"/>
    </source>
</evidence>